<feature type="transmembrane region" description="Helical" evidence="5">
    <location>
        <begin position="164"/>
        <end position="189"/>
    </location>
</feature>
<name>A0A2S5RGU2_9MOLU</name>
<keyword evidence="7" id="KW-1185">Reference proteome</keyword>
<dbReference type="Pfam" id="PF02361">
    <property type="entry name" value="CbiQ"/>
    <property type="match status" value="1"/>
</dbReference>
<dbReference type="RefSeq" id="WP_104207730.1">
    <property type="nucleotide sequence ID" value="NZ_PHNF01000001.1"/>
</dbReference>
<dbReference type="OrthoDB" id="8075495at2"/>
<feature type="transmembrane region" description="Helical" evidence="5">
    <location>
        <begin position="293"/>
        <end position="317"/>
    </location>
</feature>
<accession>A0A2S5RGU2</accession>
<dbReference type="AlphaFoldDB" id="A0A2S5RGU2"/>
<evidence type="ECO:0000256" key="2">
    <source>
        <dbReference type="ARBA" id="ARBA00022692"/>
    </source>
</evidence>
<reference evidence="6 7" key="1">
    <citation type="submission" date="2017-11" db="EMBL/GenBank/DDBJ databases">
        <title>Genome sequence of Mesoplasma corruscae ELCA-2 (ATCC 49579).</title>
        <authorList>
            <person name="Lo W.-S."/>
            <person name="Kuo C.-H."/>
        </authorList>
    </citation>
    <scope>NUCLEOTIDE SEQUENCE [LARGE SCALE GENOMIC DNA]</scope>
    <source>
        <strain evidence="6 7">ELCA-2</strain>
    </source>
</reference>
<dbReference type="CDD" id="cd16914">
    <property type="entry name" value="EcfT"/>
    <property type="match status" value="1"/>
</dbReference>
<proteinExistence type="predicted"/>
<evidence type="ECO:0000256" key="1">
    <source>
        <dbReference type="ARBA" id="ARBA00004141"/>
    </source>
</evidence>
<comment type="subcellular location">
    <subcellularLocation>
        <location evidence="1">Membrane</location>
        <topology evidence="1">Multi-pass membrane protein</topology>
    </subcellularLocation>
</comment>
<evidence type="ECO:0000313" key="7">
    <source>
        <dbReference type="Proteomes" id="UP000239785"/>
    </source>
</evidence>
<keyword evidence="2 5" id="KW-0812">Transmembrane</keyword>
<gene>
    <name evidence="6" type="primary">cbiQ</name>
    <name evidence="6" type="ORF">MCORR_v1c01460</name>
</gene>
<feature type="transmembrane region" description="Helical" evidence="5">
    <location>
        <begin position="201"/>
        <end position="221"/>
    </location>
</feature>
<sequence length="338" mass="38230">MRVTFGRYQPRNSLIHAMDGRFKMIIIILLMITIFLPIGLSGYIICGAFILGMFALSKLNFRMLLGLFPPVLFVFVIILFMNSLISHPESSDELLKALDKIDKNKNLVFTNHGWYSVGRLFVSPKEWESLGFVSKDYYVLGSFFKVGGFWFSEKSFYMATMMGLRIYFMITLTCILTGTTSPLQLTLAIEDILTPLKFIGIPIYIISMIISIALRMIPTLIDEAGRIMKAQASRGIDVKNGKLKDKAKGMASLIIPLLVSSFQKAEDLAYAMESRGYNPYAKRTRYIQFKFHVFDLLLLIFSVAFLIFMILVAFQILPISIKIPALGSIDKIITGNVK</sequence>
<dbReference type="EMBL" id="PHNF01000001">
    <property type="protein sequence ID" value="PPE06518.1"/>
    <property type="molecule type" value="Genomic_DNA"/>
</dbReference>
<evidence type="ECO:0000313" key="6">
    <source>
        <dbReference type="EMBL" id="PPE06518.1"/>
    </source>
</evidence>
<feature type="transmembrane region" description="Helical" evidence="5">
    <location>
        <begin position="24"/>
        <end position="51"/>
    </location>
</feature>
<dbReference type="PANTHER" id="PTHR33514">
    <property type="entry name" value="PROTEIN ABCI12, CHLOROPLASTIC"/>
    <property type="match status" value="1"/>
</dbReference>
<evidence type="ECO:0000256" key="3">
    <source>
        <dbReference type="ARBA" id="ARBA00022989"/>
    </source>
</evidence>
<dbReference type="Proteomes" id="UP000239785">
    <property type="component" value="Unassembled WGS sequence"/>
</dbReference>
<comment type="caution">
    <text evidence="6">The sequence shown here is derived from an EMBL/GenBank/DDBJ whole genome shotgun (WGS) entry which is preliminary data.</text>
</comment>
<keyword evidence="4 5" id="KW-0472">Membrane</keyword>
<evidence type="ECO:0000256" key="5">
    <source>
        <dbReference type="SAM" id="Phobius"/>
    </source>
</evidence>
<dbReference type="GO" id="GO:0005886">
    <property type="term" value="C:plasma membrane"/>
    <property type="evidence" value="ECO:0007669"/>
    <property type="project" value="TreeGrafter"/>
</dbReference>
<organism evidence="6 7">
    <name type="scientific">Mesoplasma corruscae</name>
    <dbReference type="NCBI Taxonomy" id="216874"/>
    <lineage>
        <taxon>Bacteria</taxon>
        <taxon>Bacillati</taxon>
        <taxon>Mycoplasmatota</taxon>
        <taxon>Mollicutes</taxon>
        <taxon>Entomoplasmatales</taxon>
        <taxon>Entomoplasmataceae</taxon>
        <taxon>Mesoplasma</taxon>
    </lineage>
</organism>
<keyword evidence="3 5" id="KW-1133">Transmembrane helix</keyword>
<dbReference type="PANTHER" id="PTHR33514:SF13">
    <property type="entry name" value="PROTEIN ABCI12, CHLOROPLASTIC"/>
    <property type="match status" value="1"/>
</dbReference>
<evidence type="ECO:0000256" key="4">
    <source>
        <dbReference type="ARBA" id="ARBA00023136"/>
    </source>
</evidence>
<protein>
    <submittedName>
        <fullName evidence="6">Cobalt ABC transporter permease</fullName>
    </submittedName>
</protein>
<dbReference type="InterPro" id="IPR003339">
    <property type="entry name" value="ABC/ECF_trnsptr_transmembrane"/>
</dbReference>
<feature type="transmembrane region" description="Helical" evidence="5">
    <location>
        <begin position="63"/>
        <end position="85"/>
    </location>
</feature>